<organism evidence="2 3">
    <name type="scientific">Araneus ventricosus</name>
    <name type="common">Orbweaver spider</name>
    <name type="synonym">Epeira ventricosa</name>
    <dbReference type="NCBI Taxonomy" id="182803"/>
    <lineage>
        <taxon>Eukaryota</taxon>
        <taxon>Metazoa</taxon>
        <taxon>Ecdysozoa</taxon>
        <taxon>Arthropoda</taxon>
        <taxon>Chelicerata</taxon>
        <taxon>Arachnida</taxon>
        <taxon>Araneae</taxon>
        <taxon>Araneomorphae</taxon>
        <taxon>Entelegynae</taxon>
        <taxon>Araneoidea</taxon>
        <taxon>Araneidae</taxon>
        <taxon>Araneus</taxon>
    </lineage>
</organism>
<reference evidence="2 3" key="1">
    <citation type="journal article" date="2019" name="Sci. Rep.">
        <title>Orb-weaving spider Araneus ventricosus genome elucidates the spidroin gene catalogue.</title>
        <authorList>
            <person name="Kono N."/>
            <person name="Nakamura H."/>
            <person name="Ohtoshi R."/>
            <person name="Moran D.A.P."/>
            <person name="Shinohara A."/>
            <person name="Yoshida Y."/>
            <person name="Fujiwara M."/>
            <person name="Mori M."/>
            <person name="Tomita M."/>
            <person name="Arakawa K."/>
        </authorList>
    </citation>
    <scope>NUCLEOTIDE SEQUENCE [LARGE SCALE GENOMIC DNA]</scope>
</reference>
<feature type="signal peptide" evidence="1">
    <location>
        <begin position="1"/>
        <end position="21"/>
    </location>
</feature>
<dbReference type="Proteomes" id="UP000499080">
    <property type="component" value="Unassembled WGS sequence"/>
</dbReference>
<accession>A0A4Y2MZE9</accession>
<dbReference type="AlphaFoldDB" id="A0A4Y2MZE9"/>
<evidence type="ECO:0000256" key="1">
    <source>
        <dbReference type="SAM" id="SignalP"/>
    </source>
</evidence>
<dbReference type="EMBL" id="BGPR01008249">
    <property type="protein sequence ID" value="GBN32521.1"/>
    <property type="molecule type" value="Genomic_DNA"/>
</dbReference>
<comment type="caution">
    <text evidence="2">The sequence shown here is derived from an EMBL/GenBank/DDBJ whole genome shotgun (WGS) entry which is preliminary data.</text>
</comment>
<name>A0A4Y2MZE9_ARAVE</name>
<evidence type="ECO:0008006" key="4">
    <source>
        <dbReference type="Google" id="ProtNLM"/>
    </source>
</evidence>
<gene>
    <name evidence="2" type="ORF">AVEN_81731_1</name>
</gene>
<sequence>MESKLSIAVLCFLGLFVNVQGLSLESENLEKYEKCWHYAICLSDETVSQKRKECCNILRPEETKSAYQSIKDHYKYRSENFNDSVEEYCKIDDAEKPNVYTKTLSGIMAYQKIVCAGGSKKGECTRITEKLGCIYGLLDQLKQQGKC</sequence>
<evidence type="ECO:0000313" key="3">
    <source>
        <dbReference type="Proteomes" id="UP000499080"/>
    </source>
</evidence>
<evidence type="ECO:0000313" key="2">
    <source>
        <dbReference type="EMBL" id="GBN32521.1"/>
    </source>
</evidence>
<keyword evidence="1" id="KW-0732">Signal</keyword>
<dbReference type="OrthoDB" id="10392961at2759"/>
<proteinExistence type="predicted"/>
<protein>
    <recommendedName>
        <fullName evidence="4">DUF19 domain-containing protein</fullName>
    </recommendedName>
</protein>
<keyword evidence="3" id="KW-1185">Reference proteome</keyword>
<feature type="chain" id="PRO_5021219080" description="DUF19 domain-containing protein" evidence="1">
    <location>
        <begin position="22"/>
        <end position="147"/>
    </location>
</feature>